<accession>A0A7X9S0P8</accession>
<protein>
    <submittedName>
        <fullName evidence="2">DUF3137 domain-containing protein</fullName>
    </submittedName>
</protein>
<dbReference type="Proteomes" id="UP000576082">
    <property type="component" value="Unassembled WGS sequence"/>
</dbReference>
<evidence type="ECO:0000313" key="3">
    <source>
        <dbReference type="Proteomes" id="UP000576082"/>
    </source>
</evidence>
<comment type="caution">
    <text evidence="2">The sequence shown here is derived from an EMBL/GenBank/DDBJ whole genome shotgun (WGS) entry which is preliminary data.</text>
</comment>
<dbReference type="Pfam" id="PF11335">
    <property type="entry name" value="DUF3137"/>
    <property type="match status" value="1"/>
</dbReference>
<reference evidence="2 3" key="1">
    <citation type="submission" date="2020-04" db="EMBL/GenBank/DDBJ databases">
        <title>Flammeovirga sp. SR4, a novel species isolated from seawater.</title>
        <authorList>
            <person name="Wang X."/>
        </authorList>
    </citation>
    <scope>NUCLEOTIDE SEQUENCE [LARGE SCALE GENOMIC DNA]</scope>
    <source>
        <strain evidence="2 3">ATCC 23126</strain>
    </source>
</reference>
<proteinExistence type="predicted"/>
<keyword evidence="1" id="KW-0812">Transmembrane</keyword>
<name>A0A7X9S0P8_9BACT</name>
<keyword evidence="1" id="KW-0472">Membrane</keyword>
<dbReference type="AlphaFoldDB" id="A0A7X9S0P8"/>
<feature type="transmembrane region" description="Helical" evidence="1">
    <location>
        <begin position="65"/>
        <end position="85"/>
    </location>
</feature>
<dbReference type="RefSeq" id="WP_169660434.1">
    <property type="nucleotide sequence ID" value="NZ_JABANE010000145.1"/>
</dbReference>
<evidence type="ECO:0000313" key="2">
    <source>
        <dbReference type="EMBL" id="NME72241.1"/>
    </source>
</evidence>
<feature type="transmembrane region" description="Helical" evidence="1">
    <location>
        <begin position="34"/>
        <end position="53"/>
    </location>
</feature>
<keyword evidence="3" id="KW-1185">Reference proteome</keyword>
<dbReference type="InterPro" id="IPR021484">
    <property type="entry name" value="DUF3137"/>
</dbReference>
<gene>
    <name evidence="2" type="ORF">HHU12_30050</name>
</gene>
<keyword evidence="1" id="KW-1133">Transmembrane helix</keyword>
<evidence type="ECO:0000256" key="1">
    <source>
        <dbReference type="SAM" id="Phobius"/>
    </source>
</evidence>
<dbReference type="EMBL" id="JABANE010000145">
    <property type="protein sequence ID" value="NME72241.1"/>
    <property type="molecule type" value="Genomic_DNA"/>
</dbReference>
<organism evidence="2 3">
    <name type="scientific">Flammeovirga aprica JL-4</name>
    <dbReference type="NCBI Taxonomy" id="694437"/>
    <lineage>
        <taxon>Bacteria</taxon>
        <taxon>Pseudomonadati</taxon>
        <taxon>Bacteroidota</taxon>
        <taxon>Cytophagia</taxon>
        <taxon>Cytophagales</taxon>
        <taxon>Flammeovirgaceae</taxon>
        <taxon>Flammeovirga</taxon>
    </lineage>
</organism>
<sequence length="342" mass="39946">MISQDELVSFYKQRLETELNDLEKLRIRQRNYDLGFNACIILFFISIASFIFTKARLFDNIGIPHYMLIGFMIAIPGTGITLYFLKYLNLKKLAKKYKEDVVSPIVEMIDDTWVYKPKNKISRNQFNASLLFPRQADSYIGDDLIEGVIEQTDFKCSELHTLYSTGSGDSKKWVTLFKGLFFHADFNKHFSGVTFVRSRSWNTNYNADKFLDNFIPDISFDNTTPSKKLSEVHLEHELFSKIFMVNATDQIEARYILTPTIMEAFVNLFYYYQRPINVSFVGTRVYCAVSFQEDLFEPPIYKSVHDLEALHKVYSLLFFNKGIIHDLSLNTRIWTKGESEHI</sequence>